<evidence type="ECO:0000313" key="2">
    <source>
        <dbReference type="EMBL" id="MBK9980974.1"/>
    </source>
</evidence>
<sequence>MTKHIYTTFAFLTFIAISIQAQKVGFWYLPAKTSSTPSWFLPFYNGENGIRDIDVFKLDEQVSAYEEEIESDFEKKETQKTETFCEENEDPYVLYYQRWRMSIDAFVQPDGHVLLPENLSYPIHQLHQNKPDSSAYPHNRNLAPSSSWTLIGPSETFWKLEDNAAQPPAPWQTNVYAIAVAPSDHNILYACPEDGAIFKSIDKGLNWSCVTLNYSISTCTAIAVDPTNPNIVYAGTTNLWMQSTNGGTTWTITQMTWGNVNTIIIKPSNPNTIFVATQYGLFRKSPAGSSISQNTVFNLNELTSTSSTWNRNNTGATCTATAGTNQYYHVFPFTVSTSGSYTFAMCTPGSDWDAFASIYQNGFNGLNPCGVPANHLYSDDDANSGGNCNNDPLITLTLSTGTTYYFVSSSWFNNITGAFQWTFTGPAGATLTTSLESWIQVPTVNTQCPDVSFKTDNENILFCLKQVSGITEFWRSTDGGTTFTQSMSGWSTGITADGLGRMTVTAVDPNRIYIVILSSAPITKPFIQKSTDAGLTWVTTCTGESSGLTGTSNLPLGMSNGQGFYDLDIMANPNNANDVIVATTTAYKSTDGGLVFNRIGGYGGSFNIHPDIQEMTATGTDTWIATDGGISYSTDFFTSTSNYFCRMKGIFSSDMWGFAQGWNENIIGGGRYHNGNTVMNENFAAGEAIRLGGGEAATGYYMIGRPRYIAFSDITPVITPVVKNGPSSTFSFTKSPNEDGYGSDWSDIEFLPYCYNHIFVGKDSVFYKSTDGGLSWAVVHDFGLERIKRYVISRSNPDVIYLSTYQSSGSIYRFRKSIDGGASWTTLTFPAGASGYRMTFAISATDENIIWMTSPSNTSGNRVFKSITGGSTWINLTTNTINGQSYKTIVHQYGTDGGVYLTGDNGKIFYKNNVMSDWAAFSTGLPVISNNKHVKPFYRDGKLRSAGDHGVWQVDFYEDAPPVAQPTVDKLTTSCPRDTFYFEDYSAFKQSGGTWLWSFPGATYVSSTSARNPKVLYSAVGTYDFALTVTNSMGSSSKTISQKIQVTANQCQPDTIPGKLLTLSAPGDYAQQSKAINISTNTITLSCWIKPNGIQVPFAGILFSANGGATGMNFRNNNQIGYHWADGSGSYNWAGGPTIPADEWSHLALVVTGSTATVYLNGVAYIRTAAHNAVTFDKVFQFGIDRSNTARNFKGKLDEICIYNRALSQNEVRELMNLTKNNPNPGSLPPADPSLIAYYQFNEGPGIPAYDKVGTNHAYLTGGAIKTDLSSSPVGGGVFQRIAVTNGGVKDFNTPGVELTFPPAGTYPNGDLVVSRINVPSDPLSAANVLPNAPVSYYVIRNYGTNTSFSSLTGMKLKNVQGTAAPFTLAPGTLQLFKRPSNADGMTWGTSIDNADVVTDNNSVGTVEFTSGLNVTSFSQFSIGLAPDCTTLFCWNGSVSTAWENPSNWGCAGIPHANSTVIINSGLTNYPVVSLSTQIKYLLLQKGATVDVVNGVTFAVIGQ</sequence>
<feature type="domain" description="PKD" evidence="1">
    <location>
        <begin position="994"/>
        <end position="1051"/>
    </location>
</feature>
<dbReference type="EMBL" id="JADKGY010000001">
    <property type="protein sequence ID" value="MBK9980974.1"/>
    <property type="molecule type" value="Genomic_DNA"/>
</dbReference>
<dbReference type="InterPro" id="IPR013320">
    <property type="entry name" value="ConA-like_dom_sf"/>
</dbReference>
<organism evidence="2 3">
    <name type="scientific">Candidatus Opimibacter skivensis</name>
    <dbReference type="NCBI Taxonomy" id="2982028"/>
    <lineage>
        <taxon>Bacteria</taxon>
        <taxon>Pseudomonadati</taxon>
        <taxon>Bacteroidota</taxon>
        <taxon>Saprospiria</taxon>
        <taxon>Saprospirales</taxon>
        <taxon>Saprospiraceae</taxon>
        <taxon>Candidatus Opimibacter</taxon>
    </lineage>
</organism>
<dbReference type="CDD" id="cd00146">
    <property type="entry name" value="PKD"/>
    <property type="match status" value="1"/>
</dbReference>
<dbReference type="PROSITE" id="PS50093">
    <property type="entry name" value="PKD"/>
    <property type="match status" value="1"/>
</dbReference>
<dbReference type="SUPFAM" id="SSF110296">
    <property type="entry name" value="Oligoxyloglucan reducing end-specific cellobiohydrolase"/>
    <property type="match status" value="1"/>
</dbReference>
<evidence type="ECO:0000259" key="1">
    <source>
        <dbReference type="PROSITE" id="PS50093"/>
    </source>
</evidence>
<reference evidence="2 3" key="1">
    <citation type="submission" date="2020-10" db="EMBL/GenBank/DDBJ databases">
        <title>Connecting structure to function with the recovery of over 1000 high-quality activated sludge metagenome-assembled genomes encoding full-length rRNA genes using long-read sequencing.</title>
        <authorList>
            <person name="Singleton C.M."/>
            <person name="Petriglieri F."/>
            <person name="Kristensen J.M."/>
            <person name="Kirkegaard R.H."/>
            <person name="Michaelsen T.Y."/>
            <person name="Andersen M.H."/>
            <person name="Karst S.M."/>
            <person name="Dueholm M.S."/>
            <person name="Nielsen P.H."/>
            <person name="Albertsen M."/>
        </authorList>
    </citation>
    <scope>NUCLEOTIDE SEQUENCE [LARGE SCALE GENOMIC DNA]</scope>
    <source>
        <strain evidence="2">Ribe_18-Q3-R11-54_MAXAC.273</strain>
    </source>
</reference>
<dbReference type="Pfam" id="PF13385">
    <property type="entry name" value="Laminin_G_3"/>
    <property type="match status" value="1"/>
</dbReference>
<dbReference type="Gene3D" id="2.60.40.10">
    <property type="entry name" value="Immunoglobulins"/>
    <property type="match status" value="1"/>
</dbReference>
<dbReference type="InterPro" id="IPR013783">
    <property type="entry name" value="Ig-like_fold"/>
</dbReference>
<dbReference type="GO" id="GO:0004553">
    <property type="term" value="F:hydrolase activity, hydrolyzing O-glycosyl compounds"/>
    <property type="evidence" value="ECO:0007669"/>
    <property type="project" value="UniProtKB-ARBA"/>
</dbReference>
<dbReference type="GO" id="GO:0010411">
    <property type="term" value="P:xyloglucan metabolic process"/>
    <property type="evidence" value="ECO:0007669"/>
    <property type="project" value="TreeGrafter"/>
</dbReference>
<dbReference type="Proteomes" id="UP000808337">
    <property type="component" value="Unassembled WGS sequence"/>
</dbReference>
<dbReference type="InterPro" id="IPR000601">
    <property type="entry name" value="PKD_dom"/>
</dbReference>
<gene>
    <name evidence="2" type="ORF">IPP15_00885</name>
</gene>
<proteinExistence type="predicted"/>
<dbReference type="PANTHER" id="PTHR43739:SF5">
    <property type="entry name" value="EXO-ALPHA-SIALIDASE"/>
    <property type="match status" value="1"/>
</dbReference>
<dbReference type="InterPro" id="IPR036278">
    <property type="entry name" value="Sialidase_sf"/>
</dbReference>
<accession>A0A9D7SU05</accession>
<comment type="caution">
    <text evidence="2">The sequence shown here is derived from an EMBL/GenBank/DDBJ whole genome shotgun (WGS) entry which is preliminary data.</text>
</comment>
<dbReference type="Gene3D" id="2.130.10.10">
    <property type="entry name" value="YVTN repeat-like/Quinoprotein amine dehydrogenase"/>
    <property type="match status" value="3"/>
</dbReference>
<dbReference type="PANTHER" id="PTHR43739">
    <property type="entry name" value="XYLOGLUCANASE (EUROFUNG)"/>
    <property type="match status" value="1"/>
</dbReference>
<dbReference type="Gene3D" id="2.60.120.200">
    <property type="match status" value="1"/>
</dbReference>
<evidence type="ECO:0000313" key="3">
    <source>
        <dbReference type="Proteomes" id="UP000808337"/>
    </source>
</evidence>
<dbReference type="InterPro" id="IPR015943">
    <property type="entry name" value="WD40/YVTN_repeat-like_dom_sf"/>
</dbReference>
<dbReference type="CDD" id="cd15482">
    <property type="entry name" value="Sialidase_non-viral"/>
    <property type="match status" value="1"/>
</dbReference>
<dbReference type="SUPFAM" id="SSF49899">
    <property type="entry name" value="Concanavalin A-like lectins/glucanases"/>
    <property type="match status" value="1"/>
</dbReference>
<dbReference type="InterPro" id="IPR052025">
    <property type="entry name" value="Xyloglucanase_GH74"/>
</dbReference>
<dbReference type="SUPFAM" id="SSF50939">
    <property type="entry name" value="Sialidases"/>
    <property type="match status" value="1"/>
</dbReference>
<name>A0A9D7SU05_9BACT</name>
<protein>
    <recommendedName>
        <fullName evidence="1">PKD domain-containing protein</fullName>
    </recommendedName>
</protein>